<keyword evidence="1" id="KW-0812">Transmembrane</keyword>
<feature type="transmembrane region" description="Helical" evidence="1">
    <location>
        <begin position="196"/>
        <end position="214"/>
    </location>
</feature>
<keyword evidence="1" id="KW-0472">Membrane</keyword>
<keyword evidence="3" id="KW-1185">Reference proteome</keyword>
<proteinExistence type="predicted"/>
<dbReference type="Proteomes" id="UP000675993">
    <property type="component" value="Genome"/>
</dbReference>
<sequence>METMVTKYNLYKLGLLLMLITLAVNNVSNSNVRDYVSKMKPSYLSTRSKVKCTSEITKQNDMYLICFNTECEVKTNSVKYNESCYKLSGDLNTFLINRDEIISFAAPKDQGDICNKYLNHSWCVVIRNLRSIFLSIAFWIFAMLIRVPTLYFFRLIDKLISNFYNGNKKCSSCNKVYRFSHLECDVKAKSRTDYHLIFYILVIILIFSIPIVSAKQFNGDIKDFVYEISGEQIPRIDKVIEDSTRKFLKETTQSIGTVNSQDQVLEKEVYDNTKFNTYEHGDYTEFIVNDKEGIINEFYSEGNHVRITVIKSYLSYKLSYSHKVVKKVHDGLSKVTYNCNNDHNKCYDDLEALNFKRETFSHVKKNHDGLSCVFTDAIVCGSCSISYISFADVYDTISIKPMIEIAVDINNDISKIITIDNYDDYSDDQFYIRSLNMVPITNELILVKDGKAYTGNICSSPSKSCFGSHIIKDNQTSFYYEPVYSDNGHWDSSIDVKQCTINENLDLKQLRYIANIYLNDAIHENRDFGHISFGVRSKMLMKKDLCEEELRVTQIVANGCHNCQSGFDVRVKYNSRLSKYTCGKIECKTDIYKAKTYVNNNKDAYLKMYSDKKELDVTCNGRKQSLKLEDDIISNYQTSNLYTSESGTERFKDIRSAFNLISMDNIKIIIFSCIMAFVVFIILKLSLNIAINVKKLKYIKVNRKNSEDNGFMTVMYQ</sequence>
<organism evidence="2 3">
    <name type="scientific">Emaravirus cordylinae</name>
    <dbReference type="NCBI Taxonomy" id="2099567"/>
    <lineage>
        <taxon>Viruses</taxon>
        <taxon>Riboviria</taxon>
        <taxon>Orthornavirae</taxon>
        <taxon>Negarnaviricota</taxon>
        <taxon>Polyploviricotina</taxon>
        <taxon>Bunyaviricetes</taxon>
        <taxon>Elliovirales</taxon>
        <taxon>Fimoviridae</taxon>
        <taxon>Emaravirus</taxon>
    </lineage>
</organism>
<reference evidence="2" key="1">
    <citation type="submission" date="2018-04" db="EMBL/GenBank/DDBJ databases">
        <title>Ti ringspot-associated virus: a novel Emaravirus infecting Cordyline fruticosa with five RNA segments associated with ti ringspot disease.</title>
        <authorList>
            <person name="Olmedo Velarde A."/>
            <person name="Park A."/>
            <person name="Melzer M.J."/>
        </authorList>
    </citation>
    <scope>NUCLEOTIDE SEQUENCE</scope>
    <source>
        <strain evidence="2">UH_Manoa</strain>
    </source>
</reference>
<dbReference type="RefSeq" id="YP_010088066.1">
    <property type="nucleotide sequence ID" value="NC_055642.1"/>
</dbReference>
<dbReference type="EMBL" id="MH223636">
    <property type="protein sequence ID" value="QAB47308.1"/>
    <property type="molecule type" value="Genomic_RNA"/>
</dbReference>
<feature type="transmembrane region" description="Helical" evidence="1">
    <location>
        <begin position="132"/>
        <end position="153"/>
    </location>
</feature>
<name>A0A513PW31_9VIRU</name>
<dbReference type="KEGG" id="vg:65246866"/>
<keyword evidence="1" id="KW-1133">Transmembrane helix</keyword>
<dbReference type="GeneID" id="65246866"/>
<accession>A0A513PW31</accession>
<evidence type="ECO:0000256" key="1">
    <source>
        <dbReference type="SAM" id="Phobius"/>
    </source>
</evidence>
<evidence type="ECO:0000313" key="3">
    <source>
        <dbReference type="Proteomes" id="UP000675993"/>
    </source>
</evidence>
<protein>
    <submittedName>
        <fullName evidence="2">Putative glycoprotein</fullName>
    </submittedName>
</protein>
<gene>
    <name evidence="2" type="primary">p2</name>
</gene>
<evidence type="ECO:0000313" key="2">
    <source>
        <dbReference type="EMBL" id="QAB47308.1"/>
    </source>
</evidence>
<feature type="transmembrane region" description="Helical" evidence="1">
    <location>
        <begin position="668"/>
        <end position="691"/>
    </location>
</feature>